<dbReference type="SUPFAM" id="SSF51126">
    <property type="entry name" value="Pectin lyase-like"/>
    <property type="match status" value="1"/>
</dbReference>
<name>K1RZV2_9ZZZZ</name>
<reference evidence="1" key="1">
    <citation type="journal article" date="2013" name="Environ. Microbiol.">
        <title>Microbiota from the distal guts of lean and obese adolescents exhibit partial functional redundancy besides clear differences in community structure.</title>
        <authorList>
            <person name="Ferrer M."/>
            <person name="Ruiz A."/>
            <person name="Lanza F."/>
            <person name="Haange S.B."/>
            <person name="Oberbach A."/>
            <person name="Till H."/>
            <person name="Bargiela R."/>
            <person name="Campoy C."/>
            <person name="Segura M.T."/>
            <person name="Richter M."/>
            <person name="von Bergen M."/>
            <person name="Seifert J."/>
            <person name="Suarez A."/>
        </authorList>
    </citation>
    <scope>NUCLEOTIDE SEQUENCE</scope>
</reference>
<accession>K1RZV2</accession>
<dbReference type="AlphaFoldDB" id="K1RZV2"/>
<dbReference type="SMART" id="SM00710">
    <property type="entry name" value="PbH1"/>
    <property type="match status" value="6"/>
</dbReference>
<protein>
    <submittedName>
        <fullName evidence="1">Uncharacterized protein</fullName>
    </submittedName>
</protein>
<dbReference type="InterPro" id="IPR011050">
    <property type="entry name" value="Pectin_lyase_fold/virulence"/>
</dbReference>
<organism evidence="1">
    <name type="scientific">human gut metagenome</name>
    <dbReference type="NCBI Taxonomy" id="408170"/>
    <lineage>
        <taxon>unclassified sequences</taxon>
        <taxon>metagenomes</taxon>
        <taxon>organismal metagenomes</taxon>
    </lineage>
</organism>
<comment type="caution">
    <text evidence="1">The sequence shown here is derived from an EMBL/GenBank/DDBJ whole genome shotgun (WGS) entry which is preliminary data.</text>
</comment>
<dbReference type="InterPro" id="IPR006626">
    <property type="entry name" value="PbH1"/>
</dbReference>
<dbReference type="Gene3D" id="2.160.20.10">
    <property type="entry name" value="Single-stranded right-handed beta-helix, Pectin lyase-like"/>
    <property type="match status" value="1"/>
</dbReference>
<evidence type="ECO:0000313" key="1">
    <source>
        <dbReference type="EMBL" id="EKC54062.1"/>
    </source>
</evidence>
<sequence length="351" mass="38892">MNKLEENKKIYNAIDYGLNPKNKDNSKELQTLINLVHNNGGGVIFIPIGVYIFDSAKSSWDMTKNITAICEMKSNVSLVGESLADTVLKVIGNTEKGSALFCHNSEFSKEILHSANAKNFTIDMSEASLNQYTHRGKAFYYSGIRDCVFRDLRLISTPSTALGIDMLDNVVIDSVYIYEGGRSWNYGGNGGAGIGIGTGLWENENYVIRNCICVSCGHFGIFLEDQGIFHNKENFPKGQIISNNIVRDCRHYAIGIRGGDTVLVSANNIYNNNGGLYVDYGARNIMFNGNIIKSSKKAAFCIGNEDKIINNNSKECKNIVLTGNTFIDNKINLLEDSEHLNCIEKNNIFIN</sequence>
<proteinExistence type="predicted"/>
<gene>
    <name evidence="1" type="ORF">OBE_12277</name>
</gene>
<dbReference type="EMBL" id="AJWZ01008455">
    <property type="protein sequence ID" value="EKC54062.1"/>
    <property type="molecule type" value="Genomic_DNA"/>
</dbReference>
<dbReference type="InterPro" id="IPR012334">
    <property type="entry name" value="Pectin_lyas_fold"/>
</dbReference>